<dbReference type="PANTHER" id="PTHR42648:SF32">
    <property type="entry name" value="RIBONUCLEASE H-LIKE DOMAIN, GAG-PRE-INTEGRASE DOMAIN PROTEIN-RELATED"/>
    <property type="match status" value="1"/>
</dbReference>
<dbReference type="AlphaFoldDB" id="A0A6L2M850"/>
<feature type="region of interest" description="Disordered" evidence="1">
    <location>
        <begin position="636"/>
        <end position="672"/>
    </location>
</feature>
<dbReference type="PANTHER" id="PTHR42648">
    <property type="entry name" value="TRANSPOSASE, PUTATIVE-RELATED"/>
    <property type="match status" value="1"/>
</dbReference>
<dbReference type="Pfam" id="PF13976">
    <property type="entry name" value="gag_pre-integrs"/>
    <property type="match status" value="1"/>
</dbReference>
<dbReference type="GO" id="GO:0003676">
    <property type="term" value="F:nucleic acid binding"/>
    <property type="evidence" value="ECO:0007669"/>
    <property type="project" value="InterPro"/>
</dbReference>
<feature type="region of interest" description="Disordered" evidence="1">
    <location>
        <begin position="743"/>
        <end position="770"/>
    </location>
</feature>
<reference evidence="3" key="1">
    <citation type="journal article" date="2019" name="Sci. Rep.">
        <title>Draft genome of Tanacetum cinerariifolium, the natural source of mosquito coil.</title>
        <authorList>
            <person name="Yamashiro T."/>
            <person name="Shiraishi A."/>
            <person name="Satake H."/>
            <person name="Nakayama K."/>
        </authorList>
    </citation>
    <scope>NUCLEOTIDE SEQUENCE</scope>
</reference>
<organism evidence="3">
    <name type="scientific">Tanacetum cinerariifolium</name>
    <name type="common">Dalmatian daisy</name>
    <name type="synonym">Chrysanthemum cinerariifolium</name>
    <dbReference type="NCBI Taxonomy" id="118510"/>
    <lineage>
        <taxon>Eukaryota</taxon>
        <taxon>Viridiplantae</taxon>
        <taxon>Streptophyta</taxon>
        <taxon>Embryophyta</taxon>
        <taxon>Tracheophyta</taxon>
        <taxon>Spermatophyta</taxon>
        <taxon>Magnoliopsida</taxon>
        <taxon>eudicotyledons</taxon>
        <taxon>Gunneridae</taxon>
        <taxon>Pentapetalae</taxon>
        <taxon>asterids</taxon>
        <taxon>campanulids</taxon>
        <taxon>Asterales</taxon>
        <taxon>Asteraceae</taxon>
        <taxon>Asteroideae</taxon>
        <taxon>Anthemideae</taxon>
        <taxon>Anthemidinae</taxon>
        <taxon>Tanacetum</taxon>
    </lineage>
</organism>
<proteinExistence type="predicted"/>
<dbReference type="SUPFAM" id="SSF53098">
    <property type="entry name" value="Ribonuclease H-like"/>
    <property type="match status" value="1"/>
</dbReference>
<name>A0A6L2M850_TANCI</name>
<comment type="caution">
    <text evidence="3">The sequence shown here is derived from an EMBL/GenBank/DDBJ whole genome shotgun (WGS) entry which is preliminary data.</text>
</comment>
<dbReference type="InterPro" id="IPR012337">
    <property type="entry name" value="RNaseH-like_sf"/>
</dbReference>
<evidence type="ECO:0000256" key="1">
    <source>
        <dbReference type="SAM" id="MobiDB-lite"/>
    </source>
</evidence>
<dbReference type="InterPro" id="IPR025724">
    <property type="entry name" value="GAG-pre-integrase_dom"/>
</dbReference>
<gene>
    <name evidence="3" type="ORF">Tci_040800</name>
</gene>
<evidence type="ECO:0000313" key="3">
    <source>
        <dbReference type="EMBL" id="GEU68822.1"/>
    </source>
</evidence>
<protein>
    <recommendedName>
        <fullName evidence="2">GAG-pre-integrase domain-containing protein</fullName>
    </recommendedName>
</protein>
<dbReference type="Gene3D" id="3.30.420.10">
    <property type="entry name" value="Ribonuclease H-like superfamily/Ribonuclease H"/>
    <property type="match status" value="1"/>
</dbReference>
<evidence type="ECO:0000259" key="2">
    <source>
        <dbReference type="Pfam" id="PF13976"/>
    </source>
</evidence>
<dbReference type="Pfam" id="PF14223">
    <property type="entry name" value="Retrotran_gag_2"/>
    <property type="match status" value="1"/>
</dbReference>
<sequence length="1016" mass="114241">MDRWILRLRVIFGLGKSALRNQVVQNAVQNPSIQIVENMNGLSVVLEIANQYGNRNVVTASTEGNDNATATDCSRGRSRIQSTQEAFKFMDATYPFEETERVKANFILKNNLQQASTPGTQSDKAPVYDSDGLTEIHLFENCYDNDIFNMFTQEERYTELLEPIPKPHQVSQNDSNVISEVSEQKDTIRGTSANTKFAKQLILEKPPPSSRPKLYDVTPLLKSKAIPKIDESHALSKPVTSNLVPTLTESKVMKNDNVISLGIFRIDLLKLLGALYLKKKRNLLVFTSLDMIVMTLMTELESLFGHLFKNYSNGENQVVSKSSIVTTVDASDKFILNGDSLAPIRVIDGVLQPVAPTTAEQGSSSESLDQIHDRLQKLTSQLEIIGVSLSQEDINLKFLRSLPSEWRTHTLIWRNKTDLEEQSLDDLFNSLKIYEAEVKSSSSTSTSTQNIAFVSSSNTDNTNEPVSAAASVSIVSAKIPVSDLPNYIDADDLEEMDHKWKMAMLTVRTRRFLQRTGRNFRANGPTSMGFDLECRSPKDTTATGRDTLQRRNVTTATGRDTLQGSVGLLKTQEGMSFQAEKNLPTMLSWHSLLQVLLLTMRYQSGNGYHVVPPPYTGTFMPPKPDLTVPSFVQPTEQVKSPRPSVEHDETSISTAIPKTAIPKPTSNGKHRNRKACFMCKSDQKMAQTPPRNHAPMGHHKHCDRMSVSNPQRHVVPPTVLTQSKLVSINAVRPANTDVPKIKVTRPRQDKPVVTKPNSPPRRHINRSPSPKASTFPLKVIAVKAPMDNPQHALKDKGVINSGCLRVVRFLEKMCDKKNNVLFTDTECLVLSLDFKLQDENQVLLRVPRKNNMYNVDLKYIVPFGDLTYLFAKATIDEPNLWHRRLSHINFKTMNKLVKGNLARGLPSKVFDNDHTCVTCKKGKQHKASCKTKHVSSVNQPLQSLYMDLFGPTFVKSLNKKSYCLAVTDDYSRFTWVFLLATKDETSDVPENRIYYIRIRLLLHRVISKCNNVRNFV</sequence>
<feature type="domain" description="GAG-pre-integrase" evidence="2">
    <location>
        <begin position="870"/>
        <end position="924"/>
    </location>
</feature>
<dbReference type="EMBL" id="BKCJ010005822">
    <property type="protein sequence ID" value="GEU68822.1"/>
    <property type="molecule type" value="Genomic_DNA"/>
</dbReference>
<dbReference type="InterPro" id="IPR036397">
    <property type="entry name" value="RNaseH_sf"/>
</dbReference>
<accession>A0A6L2M850</accession>
<dbReference type="InterPro" id="IPR039537">
    <property type="entry name" value="Retrotran_Ty1/copia-like"/>
</dbReference>